<dbReference type="Pfam" id="PF02714">
    <property type="entry name" value="RSN1_7TM"/>
    <property type="match status" value="1"/>
</dbReference>
<proteinExistence type="predicted"/>
<feature type="transmembrane region" description="Helical" evidence="4">
    <location>
        <begin position="234"/>
        <end position="255"/>
    </location>
</feature>
<evidence type="ECO:0000256" key="2">
    <source>
        <dbReference type="ARBA" id="ARBA00023065"/>
    </source>
</evidence>
<gene>
    <name evidence="7" type="ORF">H5410_009434</name>
</gene>
<dbReference type="OrthoDB" id="1689567at2759"/>
<dbReference type="InterPro" id="IPR027815">
    <property type="entry name" value="CSC1/OSCA1-like_cyt"/>
</dbReference>
<keyword evidence="3" id="KW-0407">Ion channel</keyword>
<name>A0A9J6AI05_SOLCO</name>
<dbReference type="Pfam" id="PF14703">
    <property type="entry name" value="PHM7_cyt"/>
    <property type="match status" value="1"/>
</dbReference>
<comment type="caution">
    <text evidence="7">The sequence shown here is derived from an EMBL/GenBank/DDBJ whole genome shotgun (WGS) entry which is preliminary data.</text>
</comment>
<dbReference type="Proteomes" id="UP000824120">
    <property type="component" value="Chromosome 2"/>
</dbReference>
<evidence type="ECO:0000313" key="7">
    <source>
        <dbReference type="EMBL" id="KAG5624216.1"/>
    </source>
</evidence>
<dbReference type="EMBL" id="JACXVP010000002">
    <property type="protein sequence ID" value="KAG5624216.1"/>
    <property type="molecule type" value="Genomic_DNA"/>
</dbReference>
<dbReference type="InterPro" id="IPR003864">
    <property type="entry name" value="CSC1/OSCA1-like_7TM"/>
</dbReference>
<reference evidence="7 8" key="1">
    <citation type="submission" date="2020-09" db="EMBL/GenBank/DDBJ databases">
        <title>De no assembly of potato wild relative species, Solanum commersonii.</title>
        <authorList>
            <person name="Cho K."/>
        </authorList>
    </citation>
    <scope>NUCLEOTIDE SEQUENCE [LARGE SCALE GENOMIC DNA]</scope>
    <source>
        <strain evidence="7">LZ3.2</strain>
        <tissue evidence="7">Leaf</tissue>
    </source>
</reference>
<keyword evidence="4" id="KW-1133">Transmembrane helix</keyword>
<keyword evidence="2" id="KW-0406">Ion transport</keyword>
<organism evidence="7 8">
    <name type="scientific">Solanum commersonii</name>
    <name type="common">Commerson's wild potato</name>
    <name type="synonym">Commerson's nightshade</name>
    <dbReference type="NCBI Taxonomy" id="4109"/>
    <lineage>
        <taxon>Eukaryota</taxon>
        <taxon>Viridiplantae</taxon>
        <taxon>Streptophyta</taxon>
        <taxon>Embryophyta</taxon>
        <taxon>Tracheophyta</taxon>
        <taxon>Spermatophyta</taxon>
        <taxon>Magnoliopsida</taxon>
        <taxon>eudicotyledons</taxon>
        <taxon>Gunneridae</taxon>
        <taxon>Pentapetalae</taxon>
        <taxon>asterids</taxon>
        <taxon>lamiids</taxon>
        <taxon>Solanales</taxon>
        <taxon>Solanaceae</taxon>
        <taxon>Solanoideae</taxon>
        <taxon>Solaneae</taxon>
        <taxon>Solanum</taxon>
    </lineage>
</organism>
<keyword evidence="4" id="KW-0472">Membrane</keyword>
<keyword evidence="8" id="KW-1185">Reference proteome</keyword>
<evidence type="ECO:0000256" key="4">
    <source>
        <dbReference type="SAM" id="Phobius"/>
    </source>
</evidence>
<evidence type="ECO:0000313" key="8">
    <source>
        <dbReference type="Proteomes" id="UP000824120"/>
    </source>
</evidence>
<dbReference type="GO" id="GO:0005227">
    <property type="term" value="F:calcium-activated cation channel activity"/>
    <property type="evidence" value="ECO:0007669"/>
    <property type="project" value="InterPro"/>
</dbReference>
<dbReference type="GO" id="GO:0005886">
    <property type="term" value="C:plasma membrane"/>
    <property type="evidence" value="ECO:0007669"/>
    <property type="project" value="TreeGrafter"/>
</dbReference>
<dbReference type="PANTHER" id="PTHR13018">
    <property type="entry name" value="PROBABLE MEMBRANE PROTEIN DUF221-RELATED"/>
    <property type="match status" value="1"/>
</dbReference>
<evidence type="ECO:0000256" key="1">
    <source>
        <dbReference type="ARBA" id="ARBA00022837"/>
    </source>
</evidence>
<feature type="domain" description="CSC1/OSCA1-like cytosolic" evidence="6">
    <location>
        <begin position="24"/>
        <end position="103"/>
    </location>
</feature>
<evidence type="ECO:0000259" key="5">
    <source>
        <dbReference type="Pfam" id="PF02714"/>
    </source>
</evidence>
<evidence type="ECO:0000259" key="6">
    <source>
        <dbReference type="Pfam" id="PF14703"/>
    </source>
</evidence>
<dbReference type="PANTHER" id="PTHR13018:SF109">
    <property type="entry name" value="CSC1-LIKE PROTEIN HYP1"/>
    <property type="match status" value="1"/>
</dbReference>
<dbReference type="InterPro" id="IPR045122">
    <property type="entry name" value="Csc1-like"/>
</dbReference>
<protein>
    <submittedName>
        <fullName evidence="7">Uncharacterized protein</fullName>
    </submittedName>
</protein>
<keyword evidence="1" id="KW-0106">Calcium</keyword>
<dbReference type="AlphaFoldDB" id="A0A9J6AI05"/>
<keyword evidence="4" id="KW-0812">Transmembrane</keyword>
<feature type="transmembrane region" description="Helical" evidence="4">
    <location>
        <begin position="113"/>
        <end position="136"/>
    </location>
</feature>
<sequence length="358" mass="40641">MGIIVYSKNSKRLYRRLVNLKSASRDQERFGRAGFMGLFGQRVDLLDHYEKKLEVIEDHEVGAAFVSFRTCFAAASAIHMQQGVNPIQWVTEPAPDPEDVYWPFFSASFLKRWISNLVVVVACVLLTLLFLIPVLIVQGLTHLEQLEIWFPFLKGLLRMVHCYEPDREKCMHQSSLVYYMEHFLCKCALWIGSYRVDIFLEPKNIPAILAVAVPGQLLNVYAPKYETGGKLWPIVHDSMIFSLILMHVIAIGIFGLKKFPLASSLTVPLPILTLVFNSYCRGRFLPMFKSYSIESSLKKDKEEQNDPTIASFHERLATAYQDPALLHVRYSGNSASIIARAIACCNHLTLLVGKHVGM</sequence>
<accession>A0A9J6AI05</accession>
<feature type="domain" description="CSC1/OSCA1-like 7TM region" evidence="5">
    <location>
        <begin position="216"/>
        <end position="254"/>
    </location>
</feature>
<evidence type="ECO:0000256" key="3">
    <source>
        <dbReference type="ARBA" id="ARBA00023303"/>
    </source>
</evidence>
<keyword evidence="2" id="KW-0813">Transport</keyword>